<protein>
    <submittedName>
        <fullName evidence="1">Uncharacterized protein</fullName>
    </submittedName>
</protein>
<dbReference type="Proteomes" id="UP000789390">
    <property type="component" value="Unassembled WGS sequence"/>
</dbReference>
<evidence type="ECO:0000313" key="2">
    <source>
        <dbReference type="Proteomes" id="UP000789390"/>
    </source>
</evidence>
<evidence type="ECO:0000313" key="1">
    <source>
        <dbReference type="EMBL" id="CAH0112586.1"/>
    </source>
</evidence>
<comment type="caution">
    <text evidence="1">The sequence shown here is derived from an EMBL/GenBank/DDBJ whole genome shotgun (WGS) entry which is preliminary data.</text>
</comment>
<dbReference type="EMBL" id="CAKKLH010000328">
    <property type="protein sequence ID" value="CAH0112586.1"/>
    <property type="molecule type" value="Genomic_DNA"/>
</dbReference>
<sequence>MYILIPVLSGILQDDKLENLLLLQYSMLLIGGFDSAPISHDKVKKASAVLNLYVQQPTTHLASHLPEDASHYKCGVEALSAFERFYRFFRNVLASGNLPLEQIRNRLVERSKYLLPKSADGMIIHSSKQFQIELKKIEAKNSGRKIVLKFTDWQGTKKMVFPDFVLTNKYPDNICLLKNGKIVVCQDIIESPPKSNVFVIFGSTFKVKENAFVRPYLSSDYNTFIVSKLDGLFGEWNLKNLLCKMYTPSRTRYLLDILKTKSYLLETYLIDNYLVTYCHLLKISFLNI</sequence>
<proteinExistence type="predicted"/>
<keyword evidence="2" id="KW-1185">Reference proteome</keyword>
<organism evidence="1 2">
    <name type="scientific">Daphnia galeata</name>
    <dbReference type="NCBI Taxonomy" id="27404"/>
    <lineage>
        <taxon>Eukaryota</taxon>
        <taxon>Metazoa</taxon>
        <taxon>Ecdysozoa</taxon>
        <taxon>Arthropoda</taxon>
        <taxon>Crustacea</taxon>
        <taxon>Branchiopoda</taxon>
        <taxon>Diplostraca</taxon>
        <taxon>Cladocera</taxon>
        <taxon>Anomopoda</taxon>
        <taxon>Daphniidae</taxon>
        <taxon>Daphnia</taxon>
    </lineage>
</organism>
<dbReference type="AlphaFoldDB" id="A0A8J2SBC3"/>
<gene>
    <name evidence="1" type="ORF">DGAL_LOCUS16321</name>
</gene>
<name>A0A8J2SBC3_9CRUS</name>
<accession>A0A8J2SBC3</accession>
<reference evidence="1" key="1">
    <citation type="submission" date="2021-11" db="EMBL/GenBank/DDBJ databases">
        <authorList>
            <person name="Schell T."/>
        </authorList>
    </citation>
    <scope>NUCLEOTIDE SEQUENCE</scope>
    <source>
        <strain evidence="1">M5</strain>
    </source>
</reference>